<evidence type="ECO:0000313" key="2">
    <source>
        <dbReference type="Proteomes" id="UP000027604"/>
    </source>
</evidence>
<dbReference type="STRING" id="1349767.GJA_2867"/>
<name>W0V6J8_9BURK</name>
<protein>
    <submittedName>
        <fullName evidence="1">Uncharacterized protein</fullName>
    </submittedName>
</protein>
<dbReference type="EMBL" id="HG322949">
    <property type="protein sequence ID" value="CDG83496.1"/>
    <property type="molecule type" value="Genomic_DNA"/>
</dbReference>
<evidence type="ECO:0000313" key="1">
    <source>
        <dbReference type="EMBL" id="CDG83496.1"/>
    </source>
</evidence>
<accession>W0V6J8</accession>
<dbReference type="KEGG" id="jag:GJA_2867"/>
<keyword evidence="2" id="KW-1185">Reference proteome</keyword>
<dbReference type="PATRIC" id="fig|1349767.4.peg.4586"/>
<sequence length="37" mass="4625">MHDIYIVTSEFQYRYFTIYMKKLLVNLKMHGELKNAW</sequence>
<reference evidence="1 2" key="1">
    <citation type="journal article" date="2015" name="Genome Announc.">
        <title>Genome Sequence of Mushroom Soft-Rot Pathogen Janthinobacterium agaricidamnosum.</title>
        <authorList>
            <person name="Graupner K."/>
            <person name="Lackner G."/>
            <person name="Hertweck C."/>
        </authorList>
    </citation>
    <scope>NUCLEOTIDE SEQUENCE [LARGE SCALE GENOMIC DNA]</scope>
    <source>
        <strain evidence="2">NBRC 102515 / DSM 9628</strain>
    </source>
</reference>
<proteinExistence type="predicted"/>
<gene>
    <name evidence="1" type="ORF">GJA_2867</name>
</gene>
<dbReference type="Proteomes" id="UP000027604">
    <property type="component" value="Chromosome I"/>
</dbReference>
<dbReference type="HOGENOM" id="CLU_3344595_0_0_4"/>
<organism evidence="1 2">
    <name type="scientific">Janthinobacterium agaricidamnosum NBRC 102515 = DSM 9628</name>
    <dbReference type="NCBI Taxonomy" id="1349767"/>
    <lineage>
        <taxon>Bacteria</taxon>
        <taxon>Pseudomonadati</taxon>
        <taxon>Pseudomonadota</taxon>
        <taxon>Betaproteobacteria</taxon>
        <taxon>Burkholderiales</taxon>
        <taxon>Oxalobacteraceae</taxon>
        <taxon>Janthinobacterium</taxon>
    </lineage>
</organism>
<dbReference type="AlphaFoldDB" id="W0V6J8"/>